<sequence length="202" mass="23023">MFTRTATDHGYWRDHRDPAKNVQDTDSFGDNPLSRGQYHLAKGYELLSRWSGGVWKHGDLLGIGGADDAAKKKTATYAAPRDWHKIQDPRVATSTGHIMKRGRPRAVAPGWGGYDEFTAWQASGRHVQPWMPERPVRVVTDVAVSIPFVDDKGQDGPRVDHIVPPAYLPQQKNPPMSLYAVMHQRRQVNQRKWLHSREQNWL</sequence>
<organism evidence="2 3">
    <name type="scientific">Akanthomyces lecanii RCEF 1005</name>
    <dbReference type="NCBI Taxonomy" id="1081108"/>
    <lineage>
        <taxon>Eukaryota</taxon>
        <taxon>Fungi</taxon>
        <taxon>Dikarya</taxon>
        <taxon>Ascomycota</taxon>
        <taxon>Pezizomycotina</taxon>
        <taxon>Sordariomycetes</taxon>
        <taxon>Hypocreomycetidae</taxon>
        <taxon>Hypocreales</taxon>
        <taxon>Cordycipitaceae</taxon>
        <taxon>Akanthomyces</taxon>
        <taxon>Cordyceps confragosa</taxon>
    </lineage>
</organism>
<proteinExistence type="predicted"/>
<protein>
    <submittedName>
        <fullName evidence="2">Uncharacterized protein</fullName>
    </submittedName>
</protein>
<dbReference type="OrthoDB" id="4743586at2759"/>
<dbReference type="Proteomes" id="UP000076881">
    <property type="component" value="Unassembled WGS sequence"/>
</dbReference>
<evidence type="ECO:0000256" key="1">
    <source>
        <dbReference type="SAM" id="MobiDB-lite"/>
    </source>
</evidence>
<comment type="caution">
    <text evidence="2">The sequence shown here is derived from an EMBL/GenBank/DDBJ whole genome shotgun (WGS) entry which is preliminary data.</text>
</comment>
<evidence type="ECO:0000313" key="3">
    <source>
        <dbReference type="Proteomes" id="UP000076881"/>
    </source>
</evidence>
<dbReference type="STRING" id="1081108.A0A162JS82"/>
<name>A0A162JS82_CORDF</name>
<dbReference type="EMBL" id="AZHF01000007">
    <property type="protein sequence ID" value="OAA72992.1"/>
    <property type="molecule type" value="Genomic_DNA"/>
</dbReference>
<gene>
    <name evidence="2" type="ORF">LEL_08776</name>
</gene>
<dbReference type="AlphaFoldDB" id="A0A162JS82"/>
<accession>A0A162JS82</accession>
<feature type="region of interest" description="Disordered" evidence="1">
    <location>
        <begin position="1"/>
        <end position="32"/>
    </location>
</feature>
<keyword evidence="3" id="KW-1185">Reference proteome</keyword>
<evidence type="ECO:0000313" key="2">
    <source>
        <dbReference type="EMBL" id="OAA72992.1"/>
    </source>
</evidence>
<reference evidence="2 3" key="1">
    <citation type="journal article" date="2016" name="Genome Biol. Evol.">
        <title>Divergent and convergent evolution of fungal pathogenicity.</title>
        <authorList>
            <person name="Shang Y."/>
            <person name="Xiao G."/>
            <person name="Zheng P."/>
            <person name="Cen K."/>
            <person name="Zhan S."/>
            <person name="Wang C."/>
        </authorList>
    </citation>
    <scope>NUCLEOTIDE SEQUENCE [LARGE SCALE GENOMIC DNA]</scope>
    <source>
        <strain evidence="2 3">RCEF 1005</strain>
    </source>
</reference>
<feature type="compositionally biased region" description="Basic and acidic residues" evidence="1">
    <location>
        <begin position="1"/>
        <end position="19"/>
    </location>
</feature>